<evidence type="ECO:0000313" key="2">
    <source>
        <dbReference type="EMBL" id="KAL1856938.1"/>
    </source>
</evidence>
<accession>A0ABR3W9U3</accession>
<sequence length="426" mass="47490">MGASRSGHVEKRGRPTMPRNRGPPSSLSLVLPDPRRCGSTARSTGAEWIHRVNPAAVKDWNLYSRWYSGMYNPIIDVPSLRRSALSHTMWERMLDGSPARCLDRFAELGFDALPPTLKKSRKPIAILALGFGNGEWAFDVARLLPRAKVVGVDYQIPRWLIGPPNLLCMSANLDNSFCTFDQEHKNRYSVVHVRTVASRVRDLPSFLHKCYESLIPGGYLEIHEFGPLTADDGSLSGTCIEEVQRRIWQHVGAGEPTVPHTESWYTQRNCADPLARIGPLVHDLGFVDVTVSRIRCPIREDMVAPGVPDSALNGRDKKERDLARLYRKQFEEARVIDTQCRKALNAQPVFSEEQVAEAMAHVRSELDNPRINAYSPAYIIMACKPLEESRNAAPTNSSTSAVPFLSGILDVDPNSKGKGRALDNLD</sequence>
<comment type="caution">
    <text evidence="2">The sequence shown here is derived from an EMBL/GenBank/DDBJ whole genome shotgun (WGS) entry which is preliminary data.</text>
</comment>
<dbReference type="SUPFAM" id="SSF53335">
    <property type="entry name" value="S-adenosyl-L-methionine-dependent methyltransferases"/>
    <property type="match status" value="1"/>
</dbReference>
<dbReference type="Pfam" id="PF13489">
    <property type="entry name" value="Methyltransf_23"/>
    <property type="match status" value="1"/>
</dbReference>
<reference evidence="2 3" key="1">
    <citation type="journal article" date="2024" name="Commun. Biol.">
        <title>Comparative genomic analysis of thermophilic fungi reveals convergent evolutionary adaptations and gene losses.</title>
        <authorList>
            <person name="Steindorff A.S."/>
            <person name="Aguilar-Pontes M.V."/>
            <person name="Robinson A.J."/>
            <person name="Andreopoulos B."/>
            <person name="LaButti K."/>
            <person name="Kuo A."/>
            <person name="Mondo S."/>
            <person name="Riley R."/>
            <person name="Otillar R."/>
            <person name="Haridas S."/>
            <person name="Lipzen A."/>
            <person name="Grimwood J."/>
            <person name="Schmutz J."/>
            <person name="Clum A."/>
            <person name="Reid I.D."/>
            <person name="Moisan M.C."/>
            <person name="Butler G."/>
            <person name="Nguyen T.T.M."/>
            <person name="Dewar K."/>
            <person name="Conant G."/>
            <person name="Drula E."/>
            <person name="Henrissat B."/>
            <person name="Hansel C."/>
            <person name="Singer S."/>
            <person name="Hutchinson M.I."/>
            <person name="de Vries R.P."/>
            <person name="Natvig D.O."/>
            <person name="Powell A.J."/>
            <person name="Tsang A."/>
            <person name="Grigoriev I.V."/>
        </authorList>
    </citation>
    <scope>NUCLEOTIDE SEQUENCE [LARGE SCALE GENOMIC DNA]</scope>
    <source>
        <strain evidence="2 3">ATCC 24622</strain>
    </source>
</reference>
<organism evidence="2 3">
    <name type="scientific">Phialemonium thermophilum</name>
    <dbReference type="NCBI Taxonomy" id="223376"/>
    <lineage>
        <taxon>Eukaryota</taxon>
        <taxon>Fungi</taxon>
        <taxon>Dikarya</taxon>
        <taxon>Ascomycota</taxon>
        <taxon>Pezizomycotina</taxon>
        <taxon>Sordariomycetes</taxon>
        <taxon>Sordariomycetidae</taxon>
        <taxon>Cephalothecales</taxon>
        <taxon>Cephalothecaceae</taxon>
        <taxon>Phialemonium</taxon>
    </lineage>
</organism>
<evidence type="ECO:0000256" key="1">
    <source>
        <dbReference type="SAM" id="MobiDB-lite"/>
    </source>
</evidence>
<keyword evidence="3" id="KW-1185">Reference proteome</keyword>
<dbReference type="EMBL" id="JAZHXJ010000578">
    <property type="protein sequence ID" value="KAL1856938.1"/>
    <property type="molecule type" value="Genomic_DNA"/>
</dbReference>
<dbReference type="Proteomes" id="UP001586593">
    <property type="component" value="Unassembled WGS sequence"/>
</dbReference>
<gene>
    <name evidence="2" type="ORF">VTK73DRAFT_8172</name>
</gene>
<dbReference type="InterPro" id="IPR029063">
    <property type="entry name" value="SAM-dependent_MTases_sf"/>
</dbReference>
<evidence type="ECO:0000313" key="3">
    <source>
        <dbReference type="Proteomes" id="UP001586593"/>
    </source>
</evidence>
<feature type="region of interest" description="Disordered" evidence="1">
    <location>
        <begin position="1"/>
        <end position="29"/>
    </location>
</feature>
<dbReference type="Gene3D" id="3.40.50.150">
    <property type="entry name" value="Vaccinia Virus protein VP39"/>
    <property type="match status" value="1"/>
</dbReference>
<name>A0ABR3W9U3_9PEZI</name>
<protein>
    <recommendedName>
        <fullName evidence="4">Methyltransferase domain-containing protein</fullName>
    </recommendedName>
</protein>
<proteinExistence type="predicted"/>
<evidence type="ECO:0008006" key="4">
    <source>
        <dbReference type="Google" id="ProtNLM"/>
    </source>
</evidence>